<feature type="region of interest" description="Disordered" evidence="1">
    <location>
        <begin position="72"/>
        <end position="94"/>
    </location>
</feature>
<proteinExistence type="predicted"/>
<dbReference type="Proteomes" id="UP000266841">
    <property type="component" value="Unassembled WGS sequence"/>
</dbReference>
<organism evidence="2 3">
    <name type="scientific">Thalassiosira oceanica</name>
    <name type="common">Marine diatom</name>
    <dbReference type="NCBI Taxonomy" id="159749"/>
    <lineage>
        <taxon>Eukaryota</taxon>
        <taxon>Sar</taxon>
        <taxon>Stramenopiles</taxon>
        <taxon>Ochrophyta</taxon>
        <taxon>Bacillariophyta</taxon>
        <taxon>Coscinodiscophyceae</taxon>
        <taxon>Thalassiosirophycidae</taxon>
        <taxon>Thalassiosirales</taxon>
        <taxon>Thalassiosiraceae</taxon>
        <taxon>Thalassiosira</taxon>
    </lineage>
</organism>
<protein>
    <submittedName>
        <fullName evidence="2">Uncharacterized protein</fullName>
    </submittedName>
</protein>
<accession>K0R3U1</accession>
<name>K0R3U1_THAOC</name>
<reference evidence="2 3" key="1">
    <citation type="journal article" date="2012" name="Genome Biol.">
        <title>Genome and low-iron response of an oceanic diatom adapted to chronic iron limitation.</title>
        <authorList>
            <person name="Lommer M."/>
            <person name="Specht M."/>
            <person name="Roy A.S."/>
            <person name="Kraemer L."/>
            <person name="Andreson R."/>
            <person name="Gutowska M.A."/>
            <person name="Wolf J."/>
            <person name="Bergner S.V."/>
            <person name="Schilhabel M.B."/>
            <person name="Klostermeier U.C."/>
            <person name="Beiko R.G."/>
            <person name="Rosenstiel P."/>
            <person name="Hippler M."/>
            <person name="Laroche J."/>
        </authorList>
    </citation>
    <scope>NUCLEOTIDE SEQUENCE [LARGE SCALE GENOMIC DNA]</scope>
    <source>
        <strain evidence="2 3">CCMP1005</strain>
    </source>
</reference>
<gene>
    <name evidence="2" type="ORF">THAOC_33638</name>
</gene>
<dbReference type="AlphaFoldDB" id="K0R3U1"/>
<keyword evidence="3" id="KW-1185">Reference proteome</keyword>
<evidence type="ECO:0000313" key="3">
    <source>
        <dbReference type="Proteomes" id="UP000266841"/>
    </source>
</evidence>
<evidence type="ECO:0000313" key="2">
    <source>
        <dbReference type="EMBL" id="EJK47628.1"/>
    </source>
</evidence>
<dbReference type="EMBL" id="AGNL01046778">
    <property type="protein sequence ID" value="EJK47628.1"/>
    <property type="molecule type" value="Genomic_DNA"/>
</dbReference>
<comment type="caution">
    <text evidence="2">The sequence shown here is derived from an EMBL/GenBank/DDBJ whole genome shotgun (WGS) entry which is preliminary data.</text>
</comment>
<evidence type="ECO:0000256" key="1">
    <source>
        <dbReference type="SAM" id="MobiDB-lite"/>
    </source>
</evidence>
<sequence>GRDPSSTAGRTGQWLREALATATGLAYRGRHGRLARLCGDRGSAHSSAGAAAVKLGGVTIDRPINQVRRSQQYRSRAGSWASQGEIGGRRRRTHKRRRRVTLIRLIRVGLINTMSNMAAADLADSAARNLELRLMASGHERPEGHVCYPWPRA</sequence>
<feature type="non-terminal residue" evidence="2">
    <location>
        <position position="1"/>
    </location>
</feature>